<dbReference type="Gene3D" id="3.40.50.1460">
    <property type="match status" value="1"/>
</dbReference>
<comment type="caution">
    <text evidence="2">The sequence shown here is derived from an EMBL/GenBank/DDBJ whole genome shotgun (WGS) entry which is preliminary data.</text>
</comment>
<accession>A0AA39MT82</accession>
<protein>
    <submittedName>
        <fullName evidence="2">Uncharacterized protein</fullName>
    </submittedName>
</protein>
<proteinExistence type="predicted"/>
<keyword evidence="3" id="KW-1185">Reference proteome</keyword>
<evidence type="ECO:0000313" key="3">
    <source>
        <dbReference type="Proteomes" id="UP001175226"/>
    </source>
</evidence>
<feature type="region of interest" description="Disordered" evidence="1">
    <location>
        <begin position="148"/>
        <end position="168"/>
    </location>
</feature>
<reference evidence="2" key="1">
    <citation type="submission" date="2023-06" db="EMBL/GenBank/DDBJ databases">
        <authorList>
            <consortium name="Lawrence Berkeley National Laboratory"/>
            <person name="Ahrendt S."/>
            <person name="Sahu N."/>
            <person name="Indic B."/>
            <person name="Wong-Bajracharya J."/>
            <person name="Merenyi Z."/>
            <person name="Ke H.-M."/>
            <person name="Monk M."/>
            <person name="Kocsube S."/>
            <person name="Drula E."/>
            <person name="Lipzen A."/>
            <person name="Balint B."/>
            <person name="Henrissat B."/>
            <person name="Andreopoulos B."/>
            <person name="Martin F.M."/>
            <person name="Harder C.B."/>
            <person name="Rigling D."/>
            <person name="Ford K.L."/>
            <person name="Foster G.D."/>
            <person name="Pangilinan J."/>
            <person name="Papanicolaou A."/>
            <person name="Barry K."/>
            <person name="LaButti K."/>
            <person name="Viragh M."/>
            <person name="Koriabine M."/>
            <person name="Yan M."/>
            <person name="Riley R."/>
            <person name="Champramary S."/>
            <person name="Plett K.L."/>
            <person name="Tsai I.J."/>
            <person name="Slot J."/>
            <person name="Sipos G."/>
            <person name="Plett J."/>
            <person name="Nagy L.G."/>
            <person name="Grigoriev I.V."/>
        </authorList>
    </citation>
    <scope>NUCLEOTIDE SEQUENCE</scope>
    <source>
        <strain evidence="2">FPL87.14</strain>
    </source>
</reference>
<sequence>MIKEAADEVWQILNWPMQAILKERDSSQFWAVIIGIENYPHHHIYGCVSDAELMEKYLIENLRVPSDHIQRLLGPSGENTSNQVVATILQSCLTFKPVVTREIEVQPLQVLDDLISLRLADLGYDRVDLDVLVNFDVIRKSDLDLGTKDERTGRANANRSMMQQTGRR</sequence>
<feature type="compositionally biased region" description="Polar residues" evidence="1">
    <location>
        <begin position="155"/>
        <end position="168"/>
    </location>
</feature>
<gene>
    <name evidence="2" type="ORF">EV421DRAFT_2018398</name>
</gene>
<organism evidence="2 3">
    <name type="scientific">Armillaria borealis</name>
    <dbReference type="NCBI Taxonomy" id="47425"/>
    <lineage>
        <taxon>Eukaryota</taxon>
        <taxon>Fungi</taxon>
        <taxon>Dikarya</taxon>
        <taxon>Basidiomycota</taxon>
        <taxon>Agaricomycotina</taxon>
        <taxon>Agaricomycetes</taxon>
        <taxon>Agaricomycetidae</taxon>
        <taxon>Agaricales</taxon>
        <taxon>Marasmiineae</taxon>
        <taxon>Physalacriaceae</taxon>
        <taxon>Armillaria</taxon>
    </lineage>
</organism>
<evidence type="ECO:0000256" key="1">
    <source>
        <dbReference type="SAM" id="MobiDB-lite"/>
    </source>
</evidence>
<dbReference type="EMBL" id="JAUEPT010000017">
    <property type="protein sequence ID" value="KAK0445174.1"/>
    <property type="molecule type" value="Genomic_DNA"/>
</dbReference>
<evidence type="ECO:0000313" key="2">
    <source>
        <dbReference type="EMBL" id="KAK0445174.1"/>
    </source>
</evidence>
<name>A0AA39MT82_9AGAR</name>
<dbReference type="AlphaFoldDB" id="A0AA39MT82"/>
<dbReference type="Proteomes" id="UP001175226">
    <property type="component" value="Unassembled WGS sequence"/>
</dbReference>